<dbReference type="EMBL" id="JACEIK010003325">
    <property type="protein sequence ID" value="MCD9641303.1"/>
    <property type="molecule type" value="Genomic_DNA"/>
</dbReference>
<comment type="caution">
    <text evidence="1">The sequence shown here is derived from an EMBL/GenBank/DDBJ whole genome shotgun (WGS) entry which is preliminary data.</text>
</comment>
<keyword evidence="2" id="KW-1185">Reference proteome</keyword>
<dbReference type="Proteomes" id="UP000823775">
    <property type="component" value="Unassembled WGS sequence"/>
</dbReference>
<protein>
    <submittedName>
        <fullName evidence="1">Uncharacterized protein</fullName>
    </submittedName>
</protein>
<evidence type="ECO:0000313" key="2">
    <source>
        <dbReference type="Proteomes" id="UP000823775"/>
    </source>
</evidence>
<feature type="non-terminal residue" evidence="1">
    <location>
        <position position="1"/>
    </location>
</feature>
<accession>A0ABS8V4Y0</accession>
<reference evidence="1 2" key="1">
    <citation type="journal article" date="2021" name="BMC Genomics">
        <title>Datura genome reveals duplications of psychoactive alkaloid biosynthetic genes and high mutation rate following tissue culture.</title>
        <authorList>
            <person name="Rajewski A."/>
            <person name="Carter-House D."/>
            <person name="Stajich J."/>
            <person name="Litt A."/>
        </authorList>
    </citation>
    <scope>NUCLEOTIDE SEQUENCE [LARGE SCALE GENOMIC DNA]</scope>
    <source>
        <strain evidence="1">AR-01</strain>
    </source>
</reference>
<gene>
    <name evidence="1" type="ORF">HAX54_027411</name>
</gene>
<sequence length="122" mass="13943">SFRGITYCLWGDIHFFSLHPHRQKEGHCVYSDFALQGTLSHPIRGVELPLQLREVWAYGYCVWTPIPNFDLIVDILEAIFKGFHLKLSFCSDGPIPLEGKIVGFHFNQPKAKLSNMLGLLRS</sequence>
<organism evidence="1 2">
    <name type="scientific">Datura stramonium</name>
    <name type="common">Jimsonweed</name>
    <name type="synonym">Common thornapple</name>
    <dbReference type="NCBI Taxonomy" id="4076"/>
    <lineage>
        <taxon>Eukaryota</taxon>
        <taxon>Viridiplantae</taxon>
        <taxon>Streptophyta</taxon>
        <taxon>Embryophyta</taxon>
        <taxon>Tracheophyta</taxon>
        <taxon>Spermatophyta</taxon>
        <taxon>Magnoliopsida</taxon>
        <taxon>eudicotyledons</taxon>
        <taxon>Gunneridae</taxon>
        <taxon>Pentapetalae</taxon>
        <taxon>asterids</taxon>
        <taxon>lamiids</taxon>
        <taxon>Solanales</taxon>
        <taxon>Solanaceae</taxon>
        <taxon>Solanoideae</taxon>
        <taxon>Datureae</taxon>
        <taxon>Datura</taxon>
    </lineage>
</organism>
<proteinExistence type="predicted"/>
<evidence type="ECO:0000313" key="1">
    <source>
        <dbReference type="EMBL" id="MCD9641303.1"/>
    </source>
</evidence>
<name>A0ABS8V4Y0_DATST</name>